<gene>
    <name evidence="1" type="ORF">UFOPK3564_02644</name>
</gene>
<protein>
    <submittedName>
        <fullName evidence="1">Unannotated protein</fullName>
    </submittedName>
</protein>
<sequence length="140" mass="14607">MSLAIENVVSAPRVIRSCLPTSTISMSFVGFESRSTMFPASRAAWVPVFIATPTSACASAGASFVPSPVIATSRPPACCSLISASLRSGVASARTSSTPASAPIFAAVSRLSPVTMIVRMPMARSRSKRSFMPGLTMSFR</sequence>
<organism evidence="1">
    <name type="scientific">freshwater metagenome</name>
    <dbReference type="NCBI Taxonomy" id="449393"/>
    <lineage>
        <taxon>unclassified sequences</taxon>
        <taxon>metagenomes</taxon>
        <taxon>ecological metagenomes</taxon>
    </lineage>
</organism>
<dbReference type="AlphaFoldDB" id="A0A6J7IZZ1"/>
<dbReference type="EMBL" id="CAFBMK010000199">
    <property type="protein sequence ID" value="CAB4935917.1"/>
    <property type="molecule type" value="Genomic_DNA"/>
</dbReference>
<reference evidence="1" key="1">
    <citation type="submission" date="2020-05" db="EMBL/GenBank/DDBJ databases">
        <authorList>
            <person name="Chiriac C."/>
            <person name="Salcher M."/>
            <person name="Ghai R."/>
            <person name="Kavagutti S V."/>
        </authorList>
    </citation>
    <scope>NUCLEOTIDE SEQUENCE</scope>
</reference>
<name>A0A6J7IZZ1_9ZZZZ</name>
<accession>A0A6J7IZZ1</accession>
<evidence type="ECO:0000313" key="1">
    <source>
        <dbReference type="EMBL" id="CAB4935917.1"/>
    </source>
</evidence>
<proteinExistence type="predicted"/>